<feature type="compositionally biased region" description="Polar residues" evidence="5">
    <location>
        <begin position="98"/>
        <end position="113"/>
    </location>
</feature>
<evidence type="ECO:0000256" key="4">
    <source>
        <dbReference type="ARBA" id="ARBA00023242"/>
    </source>
</evidence>
<dbReference type="RefSeq" id="XP_001262206.1">
    <property type="nucleotide sequence ID" value="XM_001262205.1"/>
</dbReference>
<evidence type="ECO:0000256" key="5">
    <source>
        <dbReference type="SAM" id="MobiDB-lite"/>
    </source>
</evidence>
<feature type="compositionally biased region" description="Low complexity" evidence="5">
    <location>
        <begin position="88"/>
        <end position="97"/>
    </location>
</feature>
<evidence type="ECO:0000256" key="3">
    <source>
        <dbReference type="ARBA" id="ARBA00023163"/>
    </source>
</evidence>
<dbReference type="OMA" id="ICAFTAR"/>
<protein>
    <submittedName>
        <fullName evidence="7">C6 zinc finger domain protein</fullName>
    </submittedName>
</protein>
<dbReference type="GO" id="GO:0000976">
    <property type="term" value="F:transcription cis-regulatory region binding"/>
    <property type="evidence" value="ECO:0007669"/>
    <property type="project" value="TreeGrafter"/>
</dbReference>
<dbReference type="InterPro" id="IPR036864">
    <property type="entry name" value="Zn2-C6_fun-type_DNA-bd_sf"/>
</dbReference>
<keyword evidence="4" id="KW-0539">Nucleus</keyword>
<keyword evidence="3" id="KW-0804">Transcription</keyword>
<evidence type="ECO:0000313" key="7">
    <source>
        <dbReference type="EMBL" id="EAW20309.1"/>
    </source>
</evidence>
<dbReference type="KEGG" id="nfi:NFIA_099440"/>
<dbReference type="eggNOG" id="ENOG502SPWC">
    <property type="taxonomic scope" value="Eukaryota"/>
</dbReference>
<dbReference type="GO" id="GO:0008270">
    <property type="term" value="F:zinc ion binding"/>
    <property type="evidence" value="ECO:0007669"/>
    <property type="project" value="InterPro"/>
</dbReference>
<dbReference type="PROSITE" id="PS50048">
    <property type="entry name" value="ZN2_CY6_FUNGAL_2"/>
    <property type="match status" value="1"/>
</dbReference>
<keyword evidence="8" id="KW-1185">Reference proteome</keyword>
<keyword evidence="1" id="KW-0805">Transcription regulation</keyword>
<evidence type="ECO:0000256" key="2">
    <source>
        <dbReference type="ARBA" id="ARBA00023125"/>
    </source>
</evidence>
<name>A1DBR9_NEOFI</name>
<dbReference type="InterPro" id="IPR001138">
    <property type="entry name" value="Zn2Cys6_DnaBD"/>
</dbReference>
<dbReference type="EMBL" id="DS027694">
    <property type="protein sequence ID" value="EAW20309.1"/>
    <property type="molecule type" value="Genomic_DNA"/>
</dbReference>
<dbReference type="VEuPathDB" id="FungiDB:NFIA_099440"/>
<dbReference type="Proteomes" id="UP000006702">
    <property type="component" value="Unassembled WGS sequence"/>
</dbReference>
<evidence type="ECO:0000259" key="6">
    <source>
        <dbReference type="PROSITE" id="PS50048"/>
    </source>
</evidence>
<feature type="domain" description="Zn(2)-C6 fungal-type" evidence="6">
    <location>
        <begin position="12"/>
        <end position="40"/>
    </location>
</feature>
<sequence>MYLLWLQCTENGSATCKARHTRCDEKTPVCSNCQRLGLQCRPSELITQSTWSSILSTESASGNEIKSASTPNKILALPCPSAARETSKGSSSEPSSSLTTGNRGSATTQSCRSQLRPFPSGIFVELNDEIAFLFNTFRGGLTTWMDVFDHDRTYEREVTRRALHSNFLLRCICAFTARHLSMLVSGELWFPIASRYYGEGISASSMGMDKANFFIYVRHEITIAISNEVPPQFDPGRWNITKPGPSAAEDRVANYLMLLLGHIVNLIYQNNVSPVDRERLKIQVDEWYDSTTEEFRGIEYGDVSENGMPKIFFPVPLSGELRGNSDSCP</sequence>
<reference evidence="8" key="1">
    <citation type="journal article" date="2008" name="PLoS Genet.">
        <title>Genomic islands in the pathogenic filamentous fungus Aspergillus fumigatus.</title>
        <authorList>
            <person name="Fedorova N.D."/>
            <person name="Khaldi N."/>
            <person name="Joardar V.S."/>
            <person name="Maiti R."/>
            <person name="Amedeo P."/>
            <person name="Anderson M.J."/>
            <person name="Crabtree J."/>
            <person name="Silva J.C."/>
            <person name="Badger J.H."/>
            <person name="Albarraq A."/>
            <person name="Angiuoli S."/>
            <person name="Bussey H."/>
            <person name="Bowyer P."/>
            <person name="Cotty P.J."/>
            <person name="Dyer P.S."/>
            <person name="Egan A."/>
            <person name="Galens K."/>
            <person name="Fraser-Liggett C.M."/>
            <person name="Haas B.J."/>
            <person name="Inman J.M."/>
            <person name="Kent R."/>
            <person name="Lemieux S."/>
            <person name="Malavazi I."/>
            <person name="Orvis J."/>
            <person name="Roemer T."/>
            <person name="Ronning C.M."/>
            <person name="Sundaram J.P."/>
            <person name="Sutton G."/>
            <person name="Turner G."/>
            <person name="Venter J.C."/>
            <person name="White O.R."/>
            <person name="Whitty B.R."/>
            <person name="Youngman P."/>
            <person name="Wolfe K.H."/>
            <person name="Goldman G.H."/>
            <person name="Wortman J.R."/>
            <person name="Jiang B."/>
            <person name="Denning D.W."/>
            <person name="Nierman W.C."/>
        </authorList>
    </citation>
    <scope>NUCLEOTIDE SEQUENCE [LARGE SCALE GENOMIC DNA]</scope>
    <source>
        <strain evidence="8">ATCC 1020 / DSM 3700 / CBS 544.65 / FGSC A1164 / JCM 1740 / NRRL 181 / WB 181</strain>
    </source>
</reference>
<dbReference type="CDD" id="cd00067">
    <property type="entry name" value="GAL4"/>
    <property type="match status" value="1"/>
</dbReference>
<dbReference type="AlphaFoldDB" id="A1DBR9"/>
<accession>A1DBR9</accession>
<proteinExistence type="predicted"/>
<dbReference type="PANTHER" id="PTHR37534:SF9">
    <property type="entry name" value="ZN(II)2CYS6 TRANSCRIPTION FACTOR (EUROFUNG)"/>
    <property type="match status" value="1"/>
</dbReference>
<dbReference type="GO" id="GO:0000981">
    <property type="term" value="F:DNA-binding transcription factor activity, RNA polymerase II-specific"/>
    <property type="evidence" value="ECO:0007669"/>
    <property type="project" value="InterPro"/>
</dbReference>
<dbReference type="Gene3D" id="4.10.240.10">
    <property type="entry name" value="Zn(2)-C6 fungal-type DNA-binding domain"/>
    <property type="match status" value="1"/>
</dbReference>
<dbReference type="Pfam" id="PF00172">
    <property type="entry name" value="Zn_clus"/>
    <property type="match status" value="1"/>
</dbReference>
<dbReference type="GO" id="GO:0005634">
    <property type="term" value="C:nucleus"/>
    <property type="evidence" value="ECO:0007669"/>
    <property type="project" value="TreeGrafter"/>
</dbReference>
<organism evidence="7 8">
    <name type="scientific">Neosartorya fischeri (strain ATCC 1020 / DSM 3700 / CBS 544.65 / FGSC A1164 / JCM 1740 / NRRL 181 / WB 181)</name>
    <name type="common">Aspergillus fischerianus</name>
    <dbReference type="NCBI Taxonomy" id="331117"/>
    <lineage>
        <taxon>Eukaryota</taxon>
        <taxon>Fungi</taxon>
        <taxon>Dikarya</taxon>
        <taxon>Ascomycota</taxon>
        <taxon>Pezizomycotina</taxon>
        <taxon>Eurotiomycetes</taxon>
        <taxon>Eurotiomycetidae</taxon>
        <taxon>Eurotiales</taxon>
        <taxon>Aspergillaceae</taxon>
        <taxon>Aspergillus</taxon>
        <taxon>Aspergillus subgen. Fumigati</taxon>
    </lineage>
</organism>
<gene>
    <name evidence="7" type="ORF">NFIA_099440</name>
</gene>
<dbReference type="PANTHER" id="PTHR37534">
    <property type="entry name" value="TRANSCRIPTIONAL ACTIVATOR PROTEIN UGA3"/>
    <property type="match status" value="1"/>
</dbReference>
<evidence type="ECO:0000256" key="1">
    <source>
        <dbReference type="ARBA" id="ARBA00023015"/>
    </source>
</evidence>
<feature type="region of interest" description="Disordered" evidence="5">
    <location>
        <begin position="83"/>
        <end position="113"/>
    </location>
</feature>
<dbReference type="GeneID" id="4588468"/>
<dbReference type="OrthoDB" id="4525710at2759"/>
<dbReference type="HOGENOM" id="CLU_039140_0_0_1"/>
<dbReference type="SUPFAM" id="SSF57701">
    <property type="entry name" value="Zn2/Cys6 DNA-binding domain"/>
    <property type="match status" value="1"/>
</dbReference>
<dbReference type="GO" id="GO:0045944">
    <property type="term" value="P:positive regulation of transcription by RNA polymerase II"/>
    <property type="evidence" value="ECO:0007669"/>
    <property type="project" value="TreeGrafter"/>
</dbReference>
<dbReference type="SMART" id="SM00066">
    <property type="entry name" value="GAL4"/>
    <property type="match status" value="1"/>
</dbReference>
<evidence type="ECO:0000313" key="8">
    <source>
        <dbReference type="Proteomes" id="UP000006702"/>
    </source>
</evidence>
<keyword evidence="2" id="KW-0238">DNA-binding</keyword>